<protein>
    <submittedName>
        <fullName evidence="3">Uncharacterized protein</fullName>
    </submittedName>
</protein>
<feature type="compositionally biased region" description="Basic and acidic residues" evidence="2">
    <location>
        <begin position="256"/>
        <end position="269"/>
    </location>
</feature>
<name>A0A8K0T2L7_9HYPO</name>
<feature type="compositionally biased region" description="Polar residues" evidence="2">
    <location>
        <begin position="421"/>
        <end position="433"/>
    </location>
</feature>
<accession>A0A8K0T2L7</accession>
<feature type="compositionally biased region" description="Polar residues" evidence="2">
    <location>
        <begin position="454"/>
        <end position="468"/>
    </location>
</feature>
<keyword evidence="4" id="KW-1185">Reference proteome</keyword>
<feature type="compositionally biased region" description="Acidic residues" evidence="2">
    <location>
        <begin position="92"/>
        <end position="103"/>
    </location>
</feature>
<dbReference type="OrthoDB" id="4507572at2759"/>
<feature type="compositionally biased region" description="Polar residues" evidence="2">
    <location>
        <begin position="224"/>
        <end position="238"/>
    </location>
</feature>
<feature type="coiled-coil region" evidence="1">
    <location>
        <begin position="699"/>
        <end position="733"/>
    </location>
</feature>
<dbReference type="PANTHER" id="PTHR42023">
    <property type="entry name" value="BHLH DOMAIN-CONTAINING PROTEIN"/>
    <property type="match status" value="1"/>
</dbReference>
<dbReference type="PANTHER" id="PTHR42023:SF1">
    <property type="entry name" value="BHLH DOMAIN-CONTAINING PROTEIN"/>
    <property type="match status" value="1"/>
</dbReference>
<gene>
    <name evidence="3" type="ORF">B0I35DRAFT_404332</name>
</gene>
<feature type="region of interest" description="Disordered" evidence="2">
    <location>
        <begin position="549"/>
        <end position="575"/>
    </location>
</feature>
<feature type="region of interest" description="Disordered" evidence="2">
    <location>
        <begin position="64"/>
        <end position="357"/>
    </location>
</feature>
<feature type="region of interest" description="Disordered" evidence="2">
    <location>
        <begin position="369"/>
        <end position="468"/>
    </location>
</feature>
<dbReference type="Proteomes" id="UP000813444">
    <property type="component" value="Unassembled WGS sequence"/>
</dbReference>
<reference evidence="3" key="1">
    <citation type="journal article" date="2021" name="Nat. Commun.">
        <title>Genetic determinants of endophytism in the Arabidopsis root mycobiome.</title>
        <authorList>
            <person name="Mesny F."/>
            <person name="Miyauchi S."/>
            <person name="Thiergart T."/>
            <person name="Pickel B."/>
            <person name="Atanasova L."/>
            <person name="Karlsson M."/>
            <person name="Huettel B."/>
            <person name="Barry K.W."/>
            <person name="Haridas S."/>
            <person name="Chen C."/>
            <person name="Bauer D."/>
            <person name="Andreopoulos W."/>
            <person name="Pangilinan J."/>
            <person name="LaButti K."/>
            <person name="Riley R."/>
            <person name="Lipzen A."/>
            <person name="Clum A."/>
            <person name="Drula E."/>
            <person name="Henrissat B."/>
            <person name="Kohler A."/>
            <person name="Grigoriev I.V."/>
            <person name="Martin F.M."/>
            <person name="Hacquard S."/>
        </authorList>
    </citation>
    <scope>NUCLEOTIDE SEQUENCE</scope>
    <source>
        <strain evidence="3">MPI-CAGE-CH-0235</strain>
    </source>
</reference>
<organism evidence="3 4">
    <name type="scientific">Stachybotrys elegans</name>
    <dbReference type="NCBI Taxonomy" id="80388"/>
    <lineage>
        <taxon>Eukaryota</taxon>
        <taxon>Fungi</taxon>
        <taxon>Dikarya</taxon>
        <taxon>Ascomycota</taxon>
        <taxon>Pezizomycotina</taxon>
        <taxon>Sordariomycetes</taxon>
        <taxon>Hypocreomycetidae</taxon>
        <taxon>Hypocreales</taxon>
        <taxon>Stachybotryaceae</taxon>
        <taxon>Stachybotrys</taxon>
    </lineage>
</organism>
<dbReference type="AlphaFoldDB" id="A0A8K0T2L7"/>
<evidence type="ECO:0000256" key="2">
    <source>
        <dbReference type="SAM" id="MobiDB-lite"/>
    </source>
</evidence>
<keyword evidence="1" id="KW-0175">Coiled coil</keyword>
<feature type="compositionally biased region" description="Polar residues" evidence="2">
    <location>
        <begin position="319"/>
        <end position="332"/>
    </location>
</feature>
<evidence type="ECO:0000313" key="4">
    <source>
        <dbReference type="Proteomes" id="UP000813444"/>
    </source>
</evidence>
<comment type="caution">
    <text evidence="3">The sequence shown here is derived from an EMBL/GenBank/DDBJ whole genome shotgun (WGS) entry which is preliminary data.</text>
</comment>
<evidence type="ECO:0000313" key="3">
    <source>
        <dbReference type="EMBL" id="KAH7329061.1"/>
    </source>
</evidence>
<dbReference type="EMBL" id="JAGPNK010000001">
    <property type="protein sequence ID" value="KAH7329061.1"/>
    <property type="molecule type" value="Genomic_DNA"/>
</dbReference>
<evidence type="ECO:0000256" key="1">
    <source>
        <dbReference type="SAM" id="Coils"/>
    </source>
</evidence>
<sequence>MPAMWDRLRSTTPDFLPHKHRIVPFNKGGLHLHLDGHIDSRDKTDWQSDFDNLLYTLSQSDAPHRYEVRRGKTVPRPPQDKSGQVSPSTDSSESEEAGDEDNDLQPPSSVHRRPQLPPKNSKAESLAPSQPSQQPPPLSAPRHFQFPAWSDPDRLSPTSSSSEIDGEMYGQGVLEQISPPSSPDLNARDGYTHEVSPIDDDDEFYWTGQRRMQPQGHAAALSPRNATSPTSTGKSSIPTMRRDRRKNLEAAAAANREAKSKDRVRDKRQATHPQVSRGGGVRLNAPSGSASVDSWMQDREYGVTTTVSTGAPPLRAGDSQPTFGQRVRQQLARSKPDPLETRPPWQGASGRTSLLQPLRDNLAVAPLSVSPRLNKSAGRSGDPPFSASVSPVSPHDSETAGGPVAALRRFLPSGSAGMKPSHTNSDPTAQTSKVAALSYPSPPYVESPVSLSPTSGHPNASPTTLSATGSVLANAEASKAIKRKPPPSITAVAAPAPVAGPKHAVHPSISSSVYSAHPEPSAPAVPSTDVAVPQEQWLQPPSRFSVTTYATSSADADSARLSGEEEHPPLPPAPQQLVSVLDRTRPIPPENQKINPTAPIVISMQTTYTESPTAIHEHEKPATTTELCHTVADPNSDEPAISIMSTSKALPPAPPELSAADRVGQLNARLESLAYRRVNITRSIKQMTELMPTDNLLASAEVLRRRESEKLKVEQLKEELAEVQREEYDLGLKLHLAYKRLERDSEFESSSLWVRRVTG</sequence>
<feature type="region of interest" description="Disordered" evidence="2">
    <location>
        <begin position="499"/>
        <end position="531"/>
    </location>
</feature>
<proteinExistence type="predicted"/>
<feature type="compositionally biased region" description="Low complexity" evidence="2">
    <location>
        <begin position="383"/>
        <end position="394"/>
    </location>
</feature>